<dbReference type="Pfam" id="PF05368">
    <property type="entry name" value="NmrA"/>
    <property type="match status" value="1"/>
</dbReference>
<dbReference type="SUPFAM" id="SSF51735">
    <property type="entry name" value="NAD(P)-binding Rossmann-fold domains"/>
    <property type="match status" value="1"/>
</dbReference>
<dbReference type="RefSeq" id="WP_310344115.1">
    <property type="nucleotide sequence ID" value="NZ_JAVDXQ010000003.1"/>
</dbReference>
<keyword evidence="3" id="KW-1185">Reference proteome</keyword>
<dbReference type="PANTHER" id="PTHR43162:SF1">
    <property type="entry name" value="PRESTALK A DIFFERENTIATION PROTEIN A"/>
    <property type="match status" value="1"/>
</dbReference>
<feature type="domain" description="NmrA-like" evidence="1">
    <location>
        <begin position="2"/>
        <end position="237"/>
    </location>
</feature>
<dbReference type="InterPro" id="IPR036291">
    <property type="entry name" value="NAD(P)-bd_dom_sf"/>
</dbReference>
<protein>
    <submittedName>
        <fullName evidence="2">Uncharacterized protein YbjT (DUF2867 family)</fullName>
    </submittedName>
</protein>
<dbReference type="Proteomes" id="UP001180536">
    <property type="component" value="Unassembled WGS sequence"/>
</dbReference>
<dbReference type="EMBL" id="JAVDXQ010000003">
    <property type="protein sequence ID" value="MDR7296644.1"/>
    <property type="molecule type" value="Genomic_DNA"/>
</dbReference>
<evidence type="ECO:0000259" key="1">
    <source>
        <dbReference type="Pfam" id="PF05368"/>
    </source>
</evidence>
<gene>
    <name evidence="2" type="ORF">J2X16_001991</name>
</gene>
<dbReference type="CDD" id="cd05269">
    <property type="entry name" value="TMR_SDR_a"/>
    <property type="match status" value="1"/>
</dbReference>
<dbReference type="InterPro" id="IPR051604">
    <property type="entry name" value="Ergot_Alk_Oxidoreductase"/>
</dbReference>
<proteinExistence type="predicted"/>
<dbReference type="Gene3D" id="3.90.25.10">
    <property type="entry name" value="UDP-galactose 4-epimerase, domain 1"/>
    <property type="match status" value="1"/>
</dbReference>
<evidence type="ECO:0000313" key="2">
    <source>
        <dbReference type="EMBL" id="MDR7296644.1"/>
    </source>
</evidence>
<dbReference type="PANTHER" id="PTHR43162">
    <property type="match status" value="1"/>
</dbReference>
<comment type="caution">
    <text evidence="2">The sequence shown here is derived from an EMBL/GenBank/DDBJ whole genome shotgun (WGS) entry which is preliminary data.</text>
</comment>
<reference evidence="2 3" key="1">
    <citation type="submission" date="2023-07" db="EMBL/GenBank/DDBJ databases">
        <title>Sorghum-associated microbial communities from plants grown in Nebraska, USA.</title>
        <authorList>
            <person name="Schachtman D."/>
        </authorList>
    </citation>
    <scope>NUCLEOTIDE SEQUENCE [LARGE SCALE GENOMIC DNA]</scope>
    <source>
        <strain evidence="2 3">BE310</strain>
    </source>
</reference>
<organism evidence="2 3">
    <name type="scientific">Pelomonas aquatica</name>
    <dbReference type="NCBI Taxonomy" id="431058"/>
    <lineage>
        <taxon>Bacteria</taxon>
        <taxon>Pseudomonadati</taxon>
        <taxon>Pseudomonadota</taxon>
        <taxon>Betaproteobacteria</taxon>
        <taxon>Burkholderiales</taxon>
        <taxon>Sphaerotilaceae</taxon>
        <taxon>Roseateles</taxon>
    </lineage>
</organism>
<dbReference type="Gene3D" id="3.40.50.720">
    <property type="entry name" value="NAD(P)-binding Rossmann-like Domain"/>
    <property type="match status" value="1"/>
</dbReference>
<name>A0ABU1Z7Q4_9BURK</name>
<accession>A0ABU1Z7Q4</accession>
<evidence type="ECO:0000313" key="3">
    <source>
        <dbReference type="Proteomes" id="UP001180536"/>
    </source>
</evidence>
<dbReference type="InterPro" id="IPR008030">
    <property type="entry name" value="NmrA-like"/>
</dbReference>
<sequence>MSGTILVLGAGGNVGRPLVKALLAQGEKVRAATRSGDAVEGAGGVVFDYANPAMLAAALDGVDRAYLMLPAGHVEALALLLPVVELLAARRIKIVFQSAMGVNADDNIPYRQVELAIERSGTPFVILRPNWFADNFHTYWKAGVDHGVIAVPAGQGRTSFIDARDIAASAAAALSRGDFDGQAWDLTGPEALGYAEAAQLLSDVLGKPVRYEAVDDARFIDQLSSAGVSRAYAEFLAAIFHPVREGWTAAVTDAVPRLTGQAARSLRTYAEDHRQALAG</sequence>